<accession>A0AA86SN65</accession>
<reference evidence="2" key="1">
    <citation type="submission" date="2023-10" db="EMBL/GenBank/DDBJ databases">
        <authorList>
            <person name="Domelevo Entfellner J.-B."/>
        </authorList>
    </citation>
    <scope>NUCLEOTIDE SEQUENCE</scope>
</reference>
<keyword evidence="1" id="KW-1133">Transmembrane helix</keyword>
<keyword evidence="1" id="KW-0812">Transmembrane</keyword>
<dbReference type="Gramene" id="rna-AYBTSS11_LOCUS21222">
    <property type="protein sequence ID" value="CAJ1967513.1"/>
    <property type="gene ID" value="gene-AYBTSS11_LOCUS21222"/>
</dbReference>
<keyword evidence="1" id="KW-0472">Membrane</keyword>
<evidence type="ECO:0000256" key="1">
    <source>
        <dbReference type="SAM" id="Phobius"/>
    </source>
</evidence>
<dbReference type="PANTHER" id="PTHR34672:SF2">
    <property type="entry name" value="ARABINOGALACTAN PROTEIN 23"/>
    <property type="match status" value="1"/>
</dbReference>
<feature type="transmembrane region" description="Helical" evidence="1">
    <location>
        <begin position="109"/>
        <end position="127"/>
    </location>
</feature>
<protein>
    <submittedName>
        <fullName evidence="2">Uncharacterized protein</fullName>
    </submittedName>
</protein>
<keyword evidence="3" id="KW-1185">Reference proteome</keyword>
<evidence type="ECO:0000313" key="3">
    <source>
        <dbReference type="Proteomes" id="UP001189624"/>
    </source>
</evidence>
<dbReference type="PANTHER" id="PTHR34672">
    <property type="entry name" value="POLLEN-SPECIFIC ARABINOGALACTA PROTEIN BAN102"/>
    <property type="match status" value="1"/>
</dbReference>
<organism evidence="2 3">
    <name type="scientific">Sphenostylis stenocarpa</name>
    <dbReference type="NCBI Taxonomy" id="92480"/>
    <lineage>
        <taxon>Eukaryota</taxon>
        <taxon>Viridiplantae</taxon>
        <taxon>Streptophyta</taxon>
        <taxon>Embryophyta</taxon>
        <taxon>Tracheophyta</taxon>
        <taxon>Spermatophyta</taxon>
        <taxon>Magnoliopsida</taxon>
        <taxon>eudicotyledons</taxon>
        <taxon>Gunneridae</taxon>
        <taxon>Pentapetalae</taxon>
        <taxon>rosids</taxon>
        <taxon>fabids</taxon>
        <taxon>Fabales</taxon>
        <taxon>Fabaceae</taxon>
        <taxon>Papilionoideae</taxon>
        <taxon>50 kb inversion clade</taxon>
        <taxon>NPAAA clade</taxon>
        <taxon>indigoferoid/millettioid clade</taxon>
        <taxon>Phaseoleae</taxon>
        <taxon>Sphenostylis</taxon>
    </lineage>
</organism>
<feature type="transmembrane region" description="Helical" evidence="1">
    <location>
        <begin position="139"/>
        <end position="160"/>
    </location>
</feature>
<evidence type="ECO:0000313" key="2">
    <source>
        <dbReference type="EMBL" id="CAJ1967513.1"/>
    </source>
</evidence>
<name>A0AA86SN65_9FABA</name>
<dbReference type="Proteomes" id="UP001189624">
    <property type="component" value="Chromosome 7"/>
</dbReference>
<dbReference type="InterPro" id="IPR044702">
    <property type="entry name" value="AGP23/40"/>
</dbReference>
<dbReference type="EMBL" id="OY731404">
    <property type="protein sequence ID" value="CAJ1967513.1"/>
    <property type="molecule type" value="Genomic_DNA"/>
</dbReference>
<gene>
    <name evidence="2" type="ORF">AYBTSS11_LOCUS21222</name>
</gene>
<dbReference type="AlphaFoldDB" id="A0AA86SN65"/>
<proteinExistence type="predicted"/>
<sequence length="161" mass="17392">MNYFGCYHPFLVKALKTPQDQSKLVGERWHSILKETLTSELCRNNQLVTWKGKERVKGNVKGITRQAIFSQFIAIDLHQNSKNKQLLSQPSGSLHLPKTLTIIMDMRKVSCAVLIVAASMSAALAATEVPAPAPGPSSGASATVVGSLVGASVLSFFALFH</sequence>